<feature type="transmembrane region" description="Helical" evidence="1">
    <location>
        <begin position="12"/>
        <end position="35"/>
    </location>
</feature>
<dbReference type="AlphaFoldDB" id="A0A0W8E7F7"/>
<proteinExistence type="predicted"/>
<keyword evidence="1" id="KW-0472">Membrane</keyword>
<protein>
    <submittedName>
        <fullName evidence="2">Integral membrane protein</fullName>
    </submittedName>
</protein>
<sequence>MWSINELKSRAIAVLKVSYWKAFLVSLVLAIAGGYGGSSFNLNWKVDNSDFTAPWSSITIPDFSPVLIAVIIAAMGFGILLLLGFRILLGYPLEVGSRKFFIEGQQYRFDMNHLGYAFNNSRYIDIITSMLWRGFLNFLWFLLLIIPGIVAMYAYRMVPYILADNPNIGYKRAVQLSTRMTEGHKFHIFVLDLSFLGWLILGVIALFIGVLFVLPYINAANAELYAVLRQSALEKGLCTNAELLLD</sequence>
<comment type="caution">
    <text evidence="2">The sequence shown here is derived from an EMBL/GenBank/DDBJ whole genome shotgun (WGS) entry which is preliminary data.</text>
</comment>
<feature type="transmembrane region" description="Helical" evidence="1">
    <location>
        <begin position="195"/>
        <end position="217"/>
    </location>
</feature>
<dbReference type="Pfam" id="PF06161">
    <property type="entry name" value="DUF975"/>
    <property type="match status" value="1"/>
</dbReference>
<dbReference type="InterPro" id="IPR010380">
    <property type="entry name" value="DUF975"/>
</dbReference>
<evidence type="ECO:0000256" key="1">
    <source>
        <dbReference type="SAM" id="Phobius"/>
    </source>
</evidence>
<feature type="transmembrane region" description="Helical" evidence="1">
    <location>
        <begin position="135"/>
        <end position="155"/>
    </location>
</feature>
<feature type="transmembrane region" description="Helical" evidence="1">
    <location>
        <begin position="66"/>
        <end position="89"/>
    </location>
</feature>
<evidence type="ECO:0000313" key="2">
    <source>
        <dbReference type="EMBL" id="KUG04371.1"/>
    </source>
</evidence>
<dbReference type="PANTHER" id="PTHR40076">
    <property type="entry name" value="MEMBRANE PROTEIN-RELATED"/>
    <property type="match status" value="1"/>
</dbReference>
<organism evidence="2">
    <name type="scientific">hydrocarbon metagenome</name>
    <dbReference type="NCBI Taxonomy" id="938273"/>
    <lineage>
        <taxon>unclassified sequences</taxon>
        <taxon>metagenomes</taxon>
        <taxon>ecological metagenomes</taxon>
    </lineage>
</organism>
<keyword evidence="1" id="KW-1133">Transmembrane helix</keyword>
<accession>A0A0W8E7F7</accession>
<gene>
    <name evidence="2" type="ORF">ASZ90_018212</name>
</gene>
<name>A0A0W8E7F7_9ZZZZ</name>
<keyword evidence="1" id="KW-0812">Transmembrane</keyword>
<dbReference type="EMBL" id="LNQE01001850">
    <property type="protein sequence ID" value="KUG04371.1"/>
    <property type="molecule type" value="Genomic_DNA"/>
</dbReference>
<dbReference type="PANTHER" id="PTHR40076:SF1">
    <property type="entry name" value="MEMBRANE PROTEIN"/>
    <property type="match status" value="1"/>
</dbReference>
<reference evidence="2" key="1">
    <citation type="journal article" date="2015" name="Proc. Natl. Acad. Sci. U.S.A.">
        <title>Networks of energetic and metabolic interactions define dynamics in microbial communities.</title>
        <authorList>
            <person name="Embree M."/>
            <person name="Liu J.K."/>
            <person name="Al-Bassam M.M."/>
            <person name="Zengler K."/>
        </authorList>
    </citation>
    <scope>NUCLEOTIDE SEQUENCE</scope>
</reference>